<proteinExistence type="inferred from homology"/>
<evidence type="ECO:0000313" key="10">
    <source>
        <dbReference type="Proteomes" id="UP000291591"/>
    </source>
</evidence>
<dbReference type="AlphaFoldDB" id="A0A4Q7V3A7"/>
<feature type="transmembrane region" description="Helical" evidence="7">
    <location>
        <begin position="186"/>
        <end position="204"/>
    </location>
</feature>
<evidence type="ECO:0000313" key="9">
    <source>
        <dbReference type="EMBL" id="RZT87921.1"/>
    </source>
</evidence>
<accession>A0A4Q7V3A7</accession>
<dbReference type="GO" id="GO:0005886">
    <property type="term" value="C:plasma membrane"/>
    <property type="evidence" value="ECO:0007669"/>
    <property type="project" value="UniProtKB-SubCell"/>
</dbReference>
<comment type="similarity">
    <text evidence="2">Belongs to the acyltransferase 3 family.</text>
</comment>
<dbReference type="PANTHER" id="PTHR40074">
    <property type="entry name" value="O-ACETYLTRANSFERASE WECH"/>
    <property type="match status" value="1"/>
</dbReference>
<comment type="subcellular location">
    <subcellularLocation>
        <location evidence="1">Cell membrane</location>
        <topology evidence="1">Multi-pass membrane protein</topology>
    </subcellularLocation>
</comment>
<organism evidence="9 10">
    <name type="scientific">Pseudonocardia sediminis</name>
    <dbReference type="NCBI Taxonomy" id="1397368"/>
    <lineage>
        <taxon>Bacteria</taxon>
        <taxon>Bacillati</taxon>
        <taxon>Actinomycetota</taxon>
        <taxon>Actinomycetes</taxon>
        <taxon>Pseudonocardiales</taxon>
        <taxon>Pseudonocardiaceae</taxon>
        <taxon>Pseudonocardia</taxon>
    </lineage>
</organism>
<keyword evidence="6 7" id="KW-0472">Membrane</keyword>
<dbReference type="RefSeq" id="WP_165438482.1">
    <property type="nucleotide sequence ID" value="NZ_SHKL01000001.1"/>
</dbReference>
<dbReference type="Proteomes" id="UP000291591">
    <property type="component" value="Unassembled WGS sequence"/>
</dbReference>
<evidence type="ECO:0000256" key="5">
    <source>
        <dbReference type="ARBA" id="ARBA00022989"/>
    </source>
</evidence>
<reference evidence="9 10" key="1">
    <citation type="submission" date="2019-02" db="EMBL/GenBank/DDBJ databases">
        <title>Sequencing the genomes of 1000 actinobacteria strains.</title>
        <authorList>
            <person name="Klenk H.-P."/>
        </authorList>
    </citation>
    <scope>NUCLEOTIDE SEQUENCE [LARGE SCALE GENOMIC DNA]</scope>
    <source>
        <strain evidence="9 10">DSM 45779</strain>
    </source>
</reference>
<dbReference type="InterPro" id="IPR002656">
    <property type="entry name" value="Acyl_transf_3_dom"/>
</dbReference>
<keyword evidence="4 7" id="KW-0812">Transmembrane</keyword>
<evidence type="ECO:0000256" key="7">
    <source>
        <dbReference type="SAM" id="Phobius"/>
    </source>
</evidence>
<evidence type="ECO:0000256" key="3">
    <source>
        <dbReference type="ARBA" id="ARBA00022475"/>
    </source>
</evidence>
<feature type="transmembrane region" description="Helical" evidence="7">
    <location>
        <begin position="234"/>
        <end position="252"/>
    </location>
</feature>
<dbReference type="GO" id="GO:0009246">
    <property type="term" value="P:enterobacterial common antigen biosynthetic process"/>
    <property type="evidence" value="ECO:0007669"/>
    <property type="project" value="TreeGrafter"/>
</dbReference>
<feature type="transmembrane region" description="Helical" evidence="7">
    <location>
        <begin position="161"/>
        <end position="180"/>
    </location>
</feature>
<evidence type="ECO:0000256" key="4">
    <source>
        <dbReference type="ARBA" id="ARBA00022692"/>
    </source>
</evidence>
<dbReference type="Pfam" id="PF01757">
    <property type="entry name" value="Acyl_transf_3"/>
    <property type="match status" value="1"/>
</dbReference>
<comment type="caution">
    <text evidence="9">The sequence shown here is derived from an EMBL/GenBank/DDBJ whole genome shotgun (WGS) entry which is preliminary data.</text>
</comment>
<dbReference type="GO" id="GO:0016413">
    <property type="term" value="F:O-acetyltransferase activity"/>
    <property type="evidence" value="ECO:0007669"/>
    <property type="project" value="TreeGrafter"/>
</dbReference>
<feature type="transmembrane region" description="Helical" evidence="7">
    <location>
        <begin position="209"/>
        <end position="228"/>
    </location>
</feature>
<protein>
    <submittedName>
        <fullName evidence="9">Putative membrane protein YcfT</fullName>
    </submittedName>
</protein>
<dbReference type="PANTHER" id="PTHR40074:SF4">
    <property type="entry name" value="INNER MEMBRANE PROTEIN YCFT"/>
    <property type="match status" value="1"/>
</dbReference>
<feature type="transmembrane region" description="Helical" evidence="7">
    <location>
        <begin position="132"/>
        <end position="149"/>
    </location>
</feature>
<name>A0A4Q7V3A7_PSEST</name>
<sequence>MTDLRPTAVASVTTRETWIDVAKGAAIVLVVLRHSQDAVNDHGQGVAAWNLLNDSLASVRMPLFFLVSGLFAARALQAPLARFGRSKLAHFGWLFALWAGVYVIGYAVWAAVTRQPEGAWWWATEAAAKDSTPWYLLALAVFFALARAARSLPPTAQLATTGAVSALFATETVTTGVWMFDRMGHYAVFFLAGCYGSSLVRAWVSRTSWWTVAGVGAAWAGAGVVVAVVGRDGVAGDLVLPLLGLPAALALLGRLQHARVVAPLAVLGRNTLPVYVLHFVAVLAVAELTAGWGGWWPLVAAPLVASAALALALAGARALRPVSWLWVVPVSQRRAASRA</sequence>
<feature type="transmembrane region" description="Helical" evidence="7">
    <location>
        <begin position="59"/>
        <end position="76"/>
    </location>
</feature>
<evidence type="ECO:0000256" key="1">
    <source>
        <dbReference type="ARBA" id="ARBA00004651"/>
    </source>
</evidence>
<feature type="transmembrane region" description="Helical" evidence="7">
    <location>
        <begin position="88"/>
        <end position="112"/>
    </location>
</feature>
<keyword evidence="5 7" id="KW-1133">Transmembrane helix</keyword>
<feature type="domain" description="Acyltransferase 3" evidence="8">
    <location>
        <begin position="17"/>
        <end position="313"/>
    </location>
</feature>
<gene>
    <name evidence="9" type="ORF">EV383_4853</name>
</gene>
<keyword evidence="3" id="KW-1003">Cell membrane</keyword>
<feature type="transmembrane region" description="Helical" evidence="7">
    <location>
        <begin position="298"/>
        <end position="316"/>
    </location>
</feature>
<keyword evidence="10" id="KW-1185">Reference proteome</keyword>
<evidence type="ECO:0000259" key="8">
    <source>
        <dbReference type="Pfam" id="PF01757"/>
    </source>
</evidence>
<evidence type="ECO:0000256" key="2">
    <source>
        <dbReference type="ARBA" id="ARBA00007400"/>
    </source>
</evidence>
<dbReference type="EMBL" id="SHKL01000001">
    <property type="protein sequence ID" value="RZT87921.1"/>
    <property type="molecule type" value="Genomic_DNA"/>
</dbReference>
<evidence type="ECO:0000256" key="6">
    <source>
        <dbReference type="ARBA" id="ARBA00023136"/>
    </source>
</evidence>